<dbReference type="NCBIfam" id="NF005559">
    <property type="entry name" value="PRK07231.1"/>
    <property type="match status" value="1"/>
</dbReference>
<evidence type="ECO:0000313" key="3">
    <source>
        <dbReference type="EMBL" id="MFC2974613.1"/>
    </source>
</evidence>
<keyword evidence="2 3" id="KW-0560">Oxidoreductase</keyword>
<sequence length="239" mass="24518">MLEGKVAVITGAGSGIGEAVARLFGAEGAKVVVGDVAADIVVQGGEAIFVLVDVTAEASVAALMQAAVATFGKLDILVANAGVPEQKGPVHELDLAAWQRVLDIDLTGVALCNKYAAARMLENGSGSIVNMASILGHVGQANSTAYSAAKAAVVNFTRSVALTYARRGIRANSVSPGYVDTPLLAQLPKETRDAMLNRQPIGRLARPEEIAQVVAFLASDRSSIITGACINTDGGYTAI</sequence>
<dbReference type="EMBL" id="JBHRSJ010000035">
    <property type="protein sequence ID" value="MFC2974613.1"/>
    <property type="molecule type" value="Genomic_DNA"/>
</dbReference>
<dbReference type="InterPro" id="IPR002347">
    <property type="entry name" value="SDR_fam"/>
</dbReference>
<dbReference type="SUPFAM" id="SSF51735">
    <property type="entry name" value="NAD(P)-binding Rossmann-fold domains"/>
    <property type="match status" value="1"/>
</dbReference>
<dbReference type="InterPro" id="IPR020904">
    <property type="entry name" value="Sc_DH/Rdtase_CS"/>
</dbReference>
<dbReference type="RefSeq" id="WP_377816870.1">
    <property type="nucleotide sequence ID" value="NZ_JBHRSJ010000035.1"/>
</dbReference>
<dbReference type="PANTHER" id="PTHR24321">
    <property type="entry name" value="DEHYDROGENASES, SHORT CHAIN"/>
    <property type="match status" value="1"/>
</dbReference>
<dbReference type="PROSITE" id="PS00061">
    <property type="entry name" value="ADH_SHORT"/>
    <property type="match status" value="1"/>
</dbReference>
<dbReference type="PRINTS" id="PR00080">
    <property type="entry name" value="SDRFAMILY"/>
</dbReference>
<protein>
    <submittedName>
        <fullName evidence="3">SDR family NAD(P)-dependent oxidoreductase</fullName>
        <ecNumber evidence="3">1.1.1.-</ecNumber>
    </submittedName>
</protein>
<dbReference type="GO" id="GO:0016491">
    <property type="term" value="F:oxidoreductase activity"/>
    <property type="evidence" value="ECO:0007669"/>
    <property type="project" value="UniProtKB-KW"/>
</dbReference>
<reference evidence="4" key="1">
    <citation type="journal article" date="2019" name="Int. J. Syst. Evol. Microbiol.">
        <title>The Global Catalogue of Microorganisms (GCM) 10K type strain sequencing project: providing services to taxonomists for standard genome sequencing and annotation.</title>
        <authorList>
            <consortium name="The Broad Institute Genomics Platform"/>
            <consortium name="The Broad Institute Genome Sequencing Center for Infectious Disease"/>
            <person name="Wu L."/>
            <person name="Ma J."/>
        </authorList>
    </citation>
    <scope>NUCLEOTIDE SEQUENCE [LARGE SCALE GENOMIC DNA]</scope>
    <source>
        <strain evidence="4">KCTC 62195</strain>
    </source>
</reference>
<evidence type="ECO:0000256" key="1">
    <source>
        <dbReference type="ARBA" id="ARBA00006484"/>
    </source>
</evidence>
<dbReference type="InterPro" id="IPR036291">
    <property type="entry name" value="NAD(P)-bd_dom_sf"/>
</dbReference>
<dbReference type="PANTHER" id="PTHR24321:SF8">
    <property type="entry name" value="ESTRADIOL 17-BETA-DEHYDROGENASE 8-RELATED"/>
    <property type="match status" value="1"/>
</dbReference>
<evidence type="ECO:0000313" key="4">
    <source>
        <dbReference type="Proteomes" id="UP001595457"/>
    </source>
</evidence>
<dbReference type="Pfam" id="PF13561">
    <property type="entry name" value="adh_short_C2"/>
    <property type="match status" value="1"/>
</dbReference>
<gene>
    <name evidence="3" type="ORF">ACFOJE_20680</name>
</gene>
<dbReference type="EC" id="1.1.1.-" evidence="3"/>
<dbReference type="Proteomes" id="UP001595457">
    <property type="component" value="Unassembled WGS sequence"/>
</dbReference>
<comment type="similarity">
    <text evidence="1">Belongs to the short-chain dehydrogenases/reductases (SDR) family.</text>
</comment>
<dbReference type="PRINTS" id="PR00081">
    <property type="entry name" value="GDHRDH"/>
</dbReference>
<keyword evidence="4" id="KW-1185">Reference proteome</keyword>
<accession>A0ABV7B026</accession>
<evidence type="ECO:0000256" key="2">
    <source>
        <dbReference type="ARBA" id="ARBA00023002"/>
    </source>
</evidence>
<comment type="caution">
    <text evidence="3">The sequence shown here is derived from an EMBL/GenBank/DDBJ whole genome shotgun (WGS) entry which is preliminary data.</text>
</comment>
<organism evidence="3 4">
    <name type="scientific">Azotobacter bryophylli</name>
    <dbReference type="NCBI Taxonomy" id="1986537"/>
    <lineage>
        <taxon>Bacteria</taxon>
        <taxon>Pseudomonadati</taxon>
        <taxon>Pseudomonadota</taxon>
        <taxon>Gammaproteobacteria</taxon>
        <taxon>Pseudomonadales</taxon>
        <taxon>Pseudomonadaceae</taxon>
        <taxon>Azotobacter</taxon>
    </lineage>
</organism>
<proteinExistence type="inferred from homology"/>
<dbReference type="Gene3D" id="3.40.50.720">
    <property type="entry name" value="NAD(P)-binding Rossmann-like Domain"/>
    <property type="match status" value="1"/>
</dbReference>
<name>A0ABV7B026_9GAMM</name>